<feature type="compositionally biased region" description="Basic residues" evidence="1">
    <location>
        <begin position="134"/>
        <end position="143"/>
    </location>
</feature>
<dbReference type="AlphaFoldDB" id="A0A429ZKM6"/>
<dbReference type="InterPro" id="IPR053151">
    <property type="entry name" value="RNase_H-like"/>
</dbReference>
<dbReference type="InterPro" id="IPR012337">
    <property type="entry name" value="RNaseH-like_sf"/>
</dbReference>
<name>A0A429ZKM6_9ENTE</name>
<dbReference type="SUPFAM" id="SSF53098">
    <property type="entry name" value="Ribonuclease H-like"/>
    <property type="match status" value="1"/>
</dbReference>
<protein>
    <recommendedName>
        <fullName evidence="2">RNase H type-1 domain-containing protein</fullName>
    </recommendedName>
</protein>
<proteinExistence type="predicted"/>
<feature type="compositionally biased region" description="Basic and acidic residues" evidence="1">
    <location>
        <begin position="124"/>
        <end position="133"/>
    </location>
</feature>
<organism evidence="3 4">
    <name type="scientific">Vagococcus bubulae</name>
    <dbReference type="NCBI Taxonomy" id="1977868"/>
    <lineage>
        <taxon>Bacteria</taxon>
        <taxon>Bacillati</taxon>
        <taxon>Bacillota</taxon>
        <taxon>Bacilli</taxon>
        <taxon>Lactobacillales</taxon>
        <taxon>Enterococcaceae</taxon>
        <taxon>Vagococcus</taxon>
    </lineage>
</organism>
<dbReference type="GO" id="GO:0004523">
    <property type="term" value="F:RNA-DNA hybrid ribonuclease activity"/>
    <property type="evidence" value="ECO:0007669"/>
    <property type="project" value="InterPro"/>
</dbReference>
<dbReference type="PANTHER" id="PTHR47723">
    <property type="entry name" value="OS05G0353850 PROTEIN"/>
    <property type="match status" value="1"/>
</dbReference>
<dbReference type="Proteomes" id="UP000288490">
    <property type="component" value="Unassembled WGS sequence"/>
</dbReference>
<dbReference type="PROSITE" id="PS50879">
    <property type="entry name" value="RNASE_H_1"/>
    <property type="match status" value="1"/>
</dbReference>
<dbReference type="EMBL" id="NGJT01000009">
    <property type="protein sequence ID" value="RST94244.1"/>
    <property type="molecule type" value="Genomic_DNA"/>
</dbReference>
<reference evidence="3 4" key="1">
    <citation type="submission" date="2017-05" db="EMBL/GenBank/DDBJ databases">
        <title>Vagococcus spp. assemblies.</title>
        <authorList>
            <person name="Gulvik C.A."/>
        </authorList>
    </citation>
    <scope>NUCLEOTIDE SEQUENCE [LARGE SCALE GENOMIC DNA]</scope>
    <source>
        <strain evidence="3 4">SS1994</strain>
    </source>
</reference>
<evidence type="ECO:0000256" key="1">
    <source>
        <dbReference type="SAM" id="MobiDB-lite"/>
    </source>
</evidence>
<keyword evidence="4" id="KW-1185">Reference proteome</keyword>
<dbReference type="PANTHER" id="PTHR47723:SF19">
    <property type="entry name" value="POLYNUCLEOTIDYL TRANSFERASE, RIBONUCLEASE H-LIKE SUPERFAMILY PROTEIN"/>
    <property type="match status" value="1"/>
</dbReference>
<sequence length="143" mass="16779">MRNFMIKINTDASTHPKHKVSVGCFIIKKEDQTIVETFPLDATDNHVAEFQTMILALEYCLQNNWQKDLIFIYSDSSIVVKSFHKRYVKKDVFLPLLSKLLVLSQEFSDLTIEWIPQESNKMADHHAKQELKKELKRQKKSPK</sequence>
<dbReference type="GO" id="GO:0003676">
    <property type="term" value="F:nucleic acid binding"/>
    <property type="evidence" value="ECO:0007669"/>
    <property type="project" value="InterPro"/>
</dbReference>
<dbReference type="InterPro" id="IPR036397">
    <property type="entry name" value="RNaseH_sf"/>
</dbReference>
<feature type="domain" description="RNase H type-1" evidence="2">
    <location>
        <begin position="2"/>
        <end position="141"/>
    </location>
</feature>
<evidence type="ECO:0000313" key="4">
    <source>
        <dbReference type="Proteomes" id="UP000288490"/>
    </source>
</evidence>
<feature type="region of interest" description="Disordered" evidence="1">
    <location>
        <begin position="124"/>
        <end position="143"/>
    </location>
</feature>
<comment type="caution">
    <text evidence="3">The sequence shown here is derived from an EMBL/GenBank/DDBJ whole genome shotgun (WGS) entry which is preliminary data.</text>
</comment>
<dbReference type="Gene3D" id="3.30.420.10">
    <property type="entry name" value="Ribonuclease H-like superfamily/Ribonuclease H"/>
    <property type="match status" value="1"/>
</dbReference>
<dbReference type="Pfam" id="PF13456">
    <property type="entry name" value="RVT_3"/>
    <property type="match status" value="1"/>
</dbReference>
<dbReference type="InterPro" id="IPR002156">
    <property type="entry name" value="RNaseH_domain"/>
</dbReference>
<accession>A0A429ZKM6</accession>
<gene>
    <name evidence="3" type="ORF">CBF36_06305</name>
</gene>
<dbReference type="OrthoDB" id="7845843at2"/>
<evidence type="ECO:0000313" key="3">
    <source>
        <dbReference type="EMBL" id="RST94244.1"/>
    </source>
</evidence>
<evidence type="ECO:0000259" key="2">
    <source>
        <dbReference type="PROSITE" id="PS50879"/>
    </source>
</evidence>